<dbReference type="InterPro" id="IPR029063">
    <property type="entry name" value="SAM-dependent_MTases_sf"/>
</dbReference>
<proteinExistence type="predicted"/>
<protein>
    <submittedName>
        <fullName evidence="1">Uncharacterized protein</fullName>
    </submittedName>
</protein>
<evidence type="ECO:0000313" key="2">
    <source>
        <dbReference type="Proteomes" id="UP000460412"/>
    </source>
</evidence>
<comment type="caution">
    <text evidence="1">The sequence shown here is derived from an EMBL/GenBank/DDBJ whole genome shotgun (WGS) entry which is preliminary data.</text>
</comment>
<sequence length="433" mass="49787">MYEYEWKLVKKTVQKYVETKQGHGSLHTPVYVFGVSERTYHIIRELSWKGIKVKGVLDNDRKKQGMHCCGIPVVSVNAIEKEGKSRVDVFIMSPFWREMEKQLMETGLQKRHIYVIKAIKRIQTVFVMRSLHVHMGKAVYGAIRKKYGINAKIFLCPYTGTGDIYLIGTFLQQYIRQKQIENYVLVVVSTACKKVADLFDIKNIEQLPSTDVCSRLISYYMAEPEQCDMEILNDSWGEIYTNPTQWIRGYKGHNFTEMFRKYVFRLSDDTMPQPPTLKNADDQIDRIFTGQGLVRGKTVILSPYAMTLANLPNPFWEELVVALQKKGYSVCTNSCGEKEPAIAGTDAVFFPLNIAPQVVEAAGTFVGVRSGFCDVISRAKARKVILYDKNNWFYNCSAYKYFSLNDMGLCNDAVELEYEEDFQRLCTEIINLF</sequence>
<reference evidence="1 2" key="1">
    <citation type="submission" date="2019-12" db="EMBL/GenBank/DDBJ databases">
        <title>Sporaefaciens musculi gen. nov., sp. nov., a novel bacterium isolated from the caecum of an obese mouse.</title>
        <authorList>
            <person name="Rasmussen T.S."/>
            <person name="Streidl T."/>
            <person name="Hitch T.C.A."/>
            <person name="Wortmann E."/>
            <person name="Deptula P."/>
            <person name="Hansen M."/>
            <person name="Nielsen D.S."/>
            <person name="Clavel T."/>
            <person name="Vogensen F.K."/>
        </authorList>
    </citation>
    <scope>NUCLEOTIDE SEQUENCE [LARGE SCALE GENOMIC DNA]</scope>
    <source>
        <strain evidence="1 2">WCA-9-b2</strain>
    </source>
</reference>
<dbReference type="Proteomes" id="UP000460412">
    <property type="component" value="Unassembled WGS sequence"/>
</dbReference>
<gene>
    <name evidence="1" type="ORF">GN277_11055</name>
</gene>
<evidence type="ECO:0000313" key="1">
    <source>
        <dbReference type="EMBL" id="MXP75901.1"/>
    </source>
</evidence>
<keyword evidence="2" id="KW-1185">Reference proteome</keyword>
<organism evidence="1 2">
    <name type="scientific">Sporofaciens musculi</name>
    <dbReference type="NCBI Taxonomy" id="2681861"/>
    <lineage>
        <taxon>Bacteria</taxon>
        <taxon>Bacillati</taxon>
        <taxon>Bacillota</taxon>
        <taxon>Clostridia</taxon>
        <taxon>Lachnospirales</taxon>
        <taxon>Lachnospiraceae</taxon>
        <taxon>Sporofaciens</taxon>
    </lineage>
</organism>
<dbReference type="AlphaFoldDB" id="A0A7X3MGA8"/>
<dbReference type="Gene3D" id="3.40.50.720">
    <property type="entry name" value="NAD(P)-binding Rossmann-like Domain"/>
    <property type="match status" value="1"/>
</dbReference>
<name>A0A7X3MGA8_9FIRM</name>
<accession>A0A7X3MGA8</accession>
<dbReference type="RefSeq" id="WP_159751085.1">
    <property type="nucleotide sequence ID" value="NZ_WUQX01000001.1"/>
</dbReference>
<dbReference type="SUPFAM" id="SSF53335">
    <property type="entry name" value="S-adenosyl-L-methionine-dependent methyltransferases"/>
    <property type="match status" value="1"/>
</dbReference>
<dbReference type="EMBL" id="WUQX01000001">
    <property type="protein sequence ID" value="MXP75901.1"/>
    <property type="molecule type" value="Genomic_DNA"/>
</dbReference>